<proteinExistence type="predicted"/>
<reference evidence="1" key="1">
    <citation type="submission" date="2018-01" db="EMBL/GenBank/DDBJ databases">
        <title>An insight into the sialome of Amazonian anophelines.</title>
        <authorList>
            <person name="Ribeiro J.M."/>
            <person name="Scarpassa V."/>
            <person name="Calvo E."/>
        </authorList>
    </citation>
    <scope>NUCLEOTIDE SEQUENCE</scope>
    <source>
        <tissue evidence="1">Salivary glands</tissue>
    </source>
</reference>
<dbReference type="EMBL" id="GGFJ01012842">
    <property type="protein sequence ID" value="MBW61983.1"/>
    <property type="molecule type" value="Transcribed_RNA"/>
</dbReference>
<evidence type="ECO:0000313" key="1">
    <source>
        <dbReference type="EMBL" id="MBW61983.1"/>
    </source>
</evidence>
<accession>A0A2M4C9H5</accession>
<organism evidence="1">
    <name type="scientific">Anopheles marajoara</name>
    <dbReference type="NCBI Taxonomy" id="58244"/>
    <lineage>
        <taxon>Eukaryota</taxon>
        <taxon>Metazoa</taxon>
        <taxon>Ecdysozoa</taxon>
        <taxon>Arthropoda</taxon>
        <taxon>Hexapoda</taxon>
        <taxon>Insecta</taxon>
        <taxon>Pterygota</taxon>
        <taxon>Neoptera</taxon>
        <taxon>Endopterygota</taxon>
        <taxon>Diptera</taxon>
        <taxon>Nematocera</taxon>
        <taxon>Culicoidea</taxon>
        <taxon>Culicidae</taxon>
        <taxon>Anophelinae</taxon>
        <taxon>Anopheles</taxon>
    </lineage>
</organism>
<name>A0A2M4C9H5_9DIPT</name>
<sequence>MLYVAALNAFIMFAELFRIHKAKKNIFAVGCFGKKCMSQCAIALPCLAERVRVNGATATPCTHTPLWQYGVVATISILVRLGSGRFCVRRRTP</sequence>
<protein>
    <submittedName>
        <fullName evidence="1">Putative secreted protein</fullName>
    </submittedName>
</protein>
<dbReference type="AlphaFoldDB" id="A0A2M4C9H5"/>